<dbReference type="FunFam" id="3.40.50.300:FF:001552">
    <property type="entry name" value="Mismatch repair ATPase (MutS family)"/>
    <property type="match status" value="1"/>
</dbReference>
<dbReference type="InterPro" id="IPR000432">
    <property type="entry name" value="DNA_mismatch_repair_MutS_C"/>
</dbReference>
<gene>
    <name evidence="6" type="ORF">CS538_12745</name>
</gene>
<evidence type="ECO:0000259" key="5">
    <source>
        <dbReference type="SMART" id="SM00534"/>
    </source>
</evidence>
<evidence type="ECO:0000256" key="4">
    <source>
        <dbReference type="SAM" id="Phobius"/>
    </source>
</evidence>
<dbReference type="Proteomes" id="UP000231322">
    <property type="component" value="Unassembled WGS sequence"/>
</dbReference>
<keyword evidence="4" id="KW-1133">Transmembrane helix</keyword>
<sequence>MLEDKFLTKIEEQEKNVKEYSNIYSILGTLRLIAMISLIYFIYKALNSNPYSKYLGLSVLMAGIFIVLIIKHSNIKNKLKFSKEMININKRYIDRINGQWTEFQDKGEEFISEDHPYSGDLDIVGKESLFQLINTTNTKDGRDNLAKLLLEPNKEKDNIILNQKAIEELGERLDFCQNLEYTTGKYKEKLKSTEKLMGYINENGVLIKSKIIKSVLYIIPLITVPVSLGIIILRLRNLYILVGILGIIQCLIWVLKVLKINNILQSIDKLKYNFQTYSKVLKLIEREEVKCERLKSIKELLFNEKENSIKAIKELNIISEKVNLRYGGNGILYIVLNILFLWDYQCVFSLETWKFKYGDKIEKWLNGIGEVESLASLAVLTHINDKISFPNIYDSNEKTSLNKNIQFNSLDKGNFKSEEGSYPNLKSQHSEDLKIECKNIGHPLINMKDRVCNDLTMKNNILLITGSNMSGKTTFLRTLGINLVLAYSGAPVCAKEMNSSLMDIYTSMRITDDLKGGISTFYRELIKIKYIINHSKNKTPMIFLIDEIFRGTNSKDRYIGAKNVLLNLNKSWIIGALTTHDLELCALDKDKRIKNYHFSEYYKNNEIYFDYKIKEGQSTTTNAKYLMNMVGIKILEE</sequence>
<dbReference type="SMART" id="SM00534">
    <property type="entry name" value="MUTSac"/>
    <property type="match status" value="1"/>
</dbReference>
<organism evidence="6 7">
    <name type="scientific">Clostridium combesii</name>
    <dbReference type="NCBI Taxonomy" id="39481"/>
    <lineage>
        <taxon>Bacteria</taxon>
        <taxon>Bacillati</taxon>
        <taxon>Bacillota</taxon>
        <taxon>Clostridia</taxon>
        <taxon>Eubacteriales</taxon>
        <taxon>Clostridiaceae</taxon>
        <taxon>Clostridium</taxon>
    </lineage>
</organism>
<dbReference type="CDD" id="cd03283">
    <property type="entry name" value="ABC_MutS-like"/>
    <property type="match status" value="1"/>
</dbReference>
<dbReference type="InterPro" id="IPR045076">
    <property type="entry name" value="MutS"/>
</dbReference>
<reference evidence="6 7" key="1">
    <citation type="submission" date="2017-10" db="EMBL/GenBank/DDBJ databases">
        <title>Reclassification of Eubacterium combesii and discrepancies in the nomenclature of botulinum neurotoxin producing clostridia. Request for an Opinion.</title>
        <authorList>
            <person name="Dobritsa A.P."/>
            <person name="Kutumbaka K.K."/>
            <person name="Samadpour M."/>
        </authorList>
    </citation>
    <scope>NUCLEOTIDE SEQUENCE [LARGE SCALE GENOMIC DNA]</scope>
    <source>
        <strain evidence="6 7">DSM 20696</strain>
    </source>
</reference>
<dbReference type="EMBL" id="PEIK01000010">
    <property type="protein sequence ID" value="PIH03522.1"/>
    <property type="molecule type" value="Genomic_DNA"/>
</dbReference>
<dbReference type="GO" id="GO:0005829">
    <property type="term" value="C:cytosol"/>
    <property type="evidence" value="ECO:0007669"/>
    <property type="project" value="TreeGrafter"/>
</dbReference>
<dbReference type="PANTHER" id="PTHR11361">
    <property type="entry name" value="DNA MISMATCH REPAIR PROTEIN MUTS FAMILY MEMBER"/>
    <property type="match status" value="1"/>
</dbReference>
<keyword evidence="7" id="KW-1185">Reference proteome</keyword>
<feature type="transmembrane region" description="Helical" evidence="4">
    <location>
        <begin position="323"/>
        <end position="342"/>
    </location>
</feature>
<dbReference type="Pfam" id="PF00488">
    <property type="entry name" value="MutS_V"/>
    <property type="match status" value="1"/>
</dbReference>
<keyword evidence="2" id="KW-0067">ATP-binding</keyword>
<dbReference type="GO" id="GO:0006298">
    <property type="term" value="P:mismatch repair"/>
    <property type="evidence" value="ECO:0007669"/>
    <property type="project" value="InterPro"/>
</dbReference>
<dbReference type="GO" id="GO:0005524">
    <property type="term" value="F:ATP binding"/>
    <property type="evidence" value="ECO:0007669"/>
    <property type="project" value="UniProtKB-KW"/>
</dbReference>
<dbReference type="Gene3D" id="3.40.50.300">
    <property type="entry name" value="P-loop containing nucleotide triphosphate hydrolases"/>
    <property type="match status" value="1"/>
</dbReference>
<evidence type="ECO:0000256" key="2">
    <source>
        <dbReference type="ARBA" id="ARBA00022840"/>
    </source>
</evidence>
<name>A0A2G7HGQ3_9CLOT</name>
<feature type="transmembrane region" description="Helical" evidence="4">
    <location>
        <begin position="215"/>
        <end position="233"/>
    </location>
</feature>
<dbReference type="InterPro" id="IPR036187">
    <property type="entry name" value="DNA_mismatch_repair_MutS_sf"/>
</dbReference>
<dbReference type="AlphaFoldDB" id="A0A2G7HGQ3"/>
<dbReference type="Gene3D" id="1.10.1420.10">
    <property type="match status" value="1"/>
</dbReference>
<evidence type="ECO:0000313" key="6">
    <source>
        <dbReference type="EMBL" id="PIH03522.1"/>
    </source>
</evidence>
<feature type="domain" description="DNA mismatch repair proteins mutS family" evidence="5">
    <location>
        <begin position="459"/>
        <end position="636"/>
    </location>
</feature>
<comment type="caution">
    <text evidence="6">The sequence shown here is derived from an EMBL/GenBank/DDBJ whole genome shotgun (WGS) entry which is preliminary data.</text>
</comment>
<dbReference type="InterPro" id="IPR027417">
    <property type="entry name" value="P-loop_NTPase"/>
</dbReference>
<keyword evidence="4" id="KW-0812">Transmembrane</keyword>
<evidence type="ECO:0000313" key="7">
    <source>
        <dbReference type="Proteomes" id="UP000231322"/>
    </source>
</evidence>
<accession>A0A2G7HGQ3</accession>
<feature type="transmembrane region" description="Helical" evidence="4">
    <location>
        <begin position="21"/>
        <end position="42"/>
    </location>
</feature>
<dbReference type="SUPFAM" id="SSF52540">
    <property type="entry name" value="P-loop containing nucleoside triphosphate hydrolases"/>
    <property type="match status" value="1"/>
</dbReference>
<evidence type="ECO:0000256" key="1">
    <source>
        <dbReference type="ARBA" id="ARBA00022741"/>
    </source>
</evidence>
<feature type="transmembrane region" description="Helical" evidence="4">
    <location>
        <begin position="54"/>
        <end position="70"/>
    </location>
</feature>
<dbReference type="GO" id="GO:0140664">
    <property type="term" value="F:ATP-dependent DNA damage sensor activity"/>
    <property type="evidence" value="ECO:0007669"/>
    <property type="project" value="InterPro"/>
</dbReference>
<dbReference type="SUPFAM" id="SSF48334">
    <property type="entry name" value="DNA repair protein MutS, domain III"/>
    <property type="match status" value="1"/>
</dbReference>
<keyword evidence="3" id="KW-0238">DNA-binding</keyword>
<dbReference type="RefSeq" id="WP_099839695.1">
    <property type="nucleotide sequence ID" value="NZ_PEIK01000010.1"/>
</dbReference>
<evidence type="ECO:0000256" key="3">
    <source>
        <dbReference type="ARBA" id="ARBA00023125"/>
    </source>
</evidence>
<dbReference type="PANTHER" id="PTHR11361:SF99">
    <property type="entry name" value="DNA MISMATCH REPAIR PROTEIN"/>
    <property type="match status" value="1"/>
</dbReference>
<proteinExistence type="predicted"/>
<keyword evidence="4" id="KW-0472">Membrane</keyword>
<protein>
    <submittedName>
        <fullName evidence="6">DNA mismatch repair protein MutS</fullName>
    </submittedName>
</protein>
<dbReference type="GO" id="GO:0030983">
    <property type="term" value="F:mismatched DNA binding"/>
    <property type="evidence" value="ECO:0007669"/>
    <property type="project" value="InterPro"/>
</dbReference>
<feature type="transmembrane region" description="Helical" evidence="4">
    <location>
        <begin position="239"/>
        <end position="258"/>
    </location>
</feature>
<keyword evidence="1" id="KW-0547">Nucleotide-binding</keyword>